<dbReference type="PANTHER" id="PTHR42718:SF47">
    <property type="entry name" value="METHYL VIOLOGEN RESISTANCE PROTEIN SMVA"/>
    <property type="match status" value="1"/>
</dbReference>
<dbReference type="EMBL" id="PENI01000065">
    <property type="protein sequence ID" value="RMB79466.1"/>
    <property type="molecule type" value="Genomic_DNA"/>
</dbReference>
<keyword evidence="3" id="KW-1003">Cell membrane</keyword>
<evidence type="ECO:0000256" key="5">
    <source>
        <dbReference type="ARBA" id="ARBA00022989"/>
    </source>
</evidence>
<keyword evidence="5 8" id="KW-1133">Transmembrane helix</keyword>
<evidence type="ECO:0000313" key="10">
    <source>
        <dbReference type="EMBL" id="RMB79466.1"/>
    </source>
</evidence>
<evidence type="ECO:0000259" key="9">
    <source>
        <dbReference type="PROSITE" id="PS50850"/>
    </source>
</evidence>
<dbReference type="Pfam" id="PF07690">
    <property type="entry name" value="MFS_1"/>
    <property type="match status" value="2"/>
</dbReference>
<dbReference type="InterPro" id="IPR011701">
    <property type="entry name" value="MFS"/>
</dbReference>
<dbReference type="InterPro" id="IPR036259">
    <property type="entry name" value="MFS_trans_sf"/>
</dbReference>
<feature type="transmembrane region" description="Helical" evidence="8">
    <location>
        <begin position="9"/>
        <end position="32"/>
    </location>
</feature>
<keyword evidence="4 8" id="KW-0812">Transmembrane</keyword>
<feature type="transmembrane region" description="Helical" evidence="8">
    <location>
        <begin position="365"/>
        <end position="389"/>
    </location>
</feature>
<feature type="transmembrane region" description="Helical" evidence="8">
    <location>
        <begin position="227"/>
        <end position="244"/>
    </location>
</feature>
<dbReference type="RefSeq" id="WP_121895862.1">
    <property type="nucleotide sequence ID" value="NZ_PENI01000065.1"/>
</dbReference>
<dbReference type="PRINTS" id="PR01036">
    <property type="entry name" value="TCRTETB"/>
</dbReference>
<evidence type="ECO:0000313" key="11">
    <source>
        <dbReference type="Proteomes" id="UP000270471"/>
    </source>
</evidence>
<feature type="transmembrane region" description="Helical" evidence="8">
    <location>
        <begin position="134"/>
        <end position="154"/>
    </location>
</feature>
<keyword evidence="6 8" id="KW-0472">Membrane</keyword>
<dbReference type="PANTHER" id="PTHR42718">
    <property type="entry name" value="MAJOR FACILITATOR SUPERFAMILY MULTIDRUG TRANSPORTER MFSC"/>
    <property type="match status" value="1"/>
</dbReference>
<dbReference type="AlphaFoldDB" id="A0A3M0IC91"/>
<evidence type="ECO:0000256" key="1">
    <source>
        <dbReference type="ARBA" id="ARBA00004651"/>
    </source>
</evidence>
<reference evidence="10 11" key="1">
    <citation type="submission" date="2017-11" db="EMBL/GenBank/DDBJ databases">
        <title>Draft genome of actinobacteria isolated from guarana (Paullinia cupana (Mart.) Ducke.</title>
        <authorList>
            <person name="Siqueira K.A."/>
            <person name="Liotti R.G."/>
            <person name="Mendes T.A.O."/>
            <person name="Soares M.A."/>
        </authorList>
    </citation>
    <scope>NUCLEOTIDE SEQUENCE [LARGE SCALE GENOMIC DNA]</scope>
    <source>
        <strain evidence="10 11">193</strain>
    </source>
</reference>
<dbReference type="Proteomes" id="UP000270471">
    <property type="component" value="Unassembled WGS sequence"/>
</dbReference>
<dbReference type="Gene3D" id="1.20.1720.10">
    <property type="entry name" value="Multidrug resistance protein D"/>
    <property type="match status" value="1"/>
</dbReference>
<feature type="transmembrane region" description="Helical" evidence="8">
    <location>
        <begin position="196"/>
        <end position="215"/>
    </location>
</feature>
<name>A0A3M0IC91_9ACTN</name>
<dbReference type="GO" id="GO:0046677">
    <property type="term" value="P:response to antibiotic"/>
    <property type="evidence" value="ECO:0007669"/>
    <property type="project" value="UniProtKB-KW"/>
</dbReference>
<dbReference type="InterPro" id="IPR020846">
    <property type="entry name" value="MFS_dom"/>
</dbReference>
<dbReference type="GO" id="GO:0022857">
    <property type="term" value="F:transmembrane transporter activity"/>
    <property type="evidence" value="ECO:0007669"/>
    <property type="project" value="InterPro"/>
</dbReference>
<dbReference type="GO" id="GO:0005886">
    <property type="term" value="C:plasma membrane"/>
    <property type="evidence" value="ECO:0007669"/>
    <property type="project" value="UniProtKB-SubCell"/>
</dbReference>
<dbReference type="Gene3D" id="1.20.1250.20">
    <property type="entry name" value="MFS general substrate transporter like domains"/>
    <property type="match status" value="1"/>
</dbReference>
<protein>
    <submittedName>
        <fullName evidence="10">MFS transporter</fullName>
    </submittedName>
</protein>
<feature type="transmembrane region" description="Helical" evidence="8">
    <location>
        <begin position="160"/>
        <end position="184"/>
    </location>
</feature>
<keyword evidence="7" id="KW-0046">Antibiotic resistance</keyword>
<feature type="domain" description="Major facilitator superfamily (MFS) profile" evidence="9">
    <location>
        <begin position="10"/>
        <end position="501"/>
    </location>
</feature>
<dbReference type="PROSITE" id="PS50850">
    <property type="entry name" value="MFS"/>
    <property type="match status" value="1"/>
</dbReference>
<proteinExistence type="predicted"/>
<feature type="transmembrane region" description="Helical" evidence="8">
    <location>
        <begin position="76"/>
        <end position="95"/>
    </location>
</feature>
<feature type="transmembrane region" description="Helical" evidence="8">
    <location>
        <begin position="101"/>
        <end position="122"/>
    </location>
</feature>
<keyword evidence="11" id="KW-1185">Reference proteome</keyword>
<comment type="caution">
    <text evidence="10">The sequence shown here is derived from an EMBL/GenBank/DDBJ whole genome shotgun (WGS) entry which is preliminary data.</text>
</comment>
<feature type="transmembrane region" description="Helical" evidence="8">
    <location>
        <begin position="264"/>
        <end position="286"/>
    </location>
</feature>
<sequence length="511" mass="52357">MNGSARRWWLLGTVSVGLLLITLDMSVLYTALPTLTEDLGADASQKLWIINAYPLVMAGLLLGAGTLGDHVGHKRMFLVGLSLFGAASAAAALASSPGMLIGARAFLAVGAAAMMPATLSLIRVTFDDERERSIAIGLWGSVSVIGTALGPILGGLLLRYFWWGSVFLINVPVVVLALAAGAVLAPRDSERSDKPWDLLASLLVMAGLVGLVHAVKEAVKPAPQPPHIVLALLVSAAGFTLFVLRQRRQSHPLLDFALLRHPHILSGVAAAAMAMFATAGIQLILAQRLQLVVGLTPLHAGLLIAAFAVGCLPAGVVAGSLAWSTGPRPLIVAGLLSSAAGVLLTLLLTPGALPLLHIRPDSQLWVVPGLIVAGAGTGLAMTAASAAIMANAPAHRAGMAASVEEVSYELGSLSGVAVLGSALTSLYTVTVRLPKGTPSTAEDSLEQALAEAEGLPADRAEALVDAARSAFDNGYVVTLLLIAGVLTAGAAVTARLLDHPATTEPETKPVA</sequence>
<organism evidence="10 11">
    <name type="scientific">Streptomyces shenzhenensis</name>
    <dbReference type="NCBI Taxonomy" id="943815"/>
    <lineage>
        <taxon>Bacteria</taxon>
        <taxon>Bacillati</taxon>
        <taxon>Actinomycetota</taxon>
        <taxon>Actinomycetes</taxon>
        <taxon>Kitasatosporales</taxon>
        <taxon>Streptomycetaceae</taxon>
        <taxon>Streptomyces</taxon>
    </lineage>
</organism>
<evidence type="ECO:0000256" key="3">
    <source>
        <dbReference type="ARBA" id="ARBA00022475"/>
    </source>
</evidence>
<dbReference type="CDD" id="cd17321">
    <property type="entry name" value="MFS_MMR_MDR_like"/>
    <property type="match status" value="1"/>
</dbReference>
<feature type="transmembrane region" description="Helical" evidence="8">
    <location>
        <begin position="298"/>
        <end position="323"/>
    </location>
</feature>
<keyword evidence="2" id="KW-0813">Transport</keyword>
<evidence type="ECO:0000256" key="4">
    <source>
        <dbReference type="ARBA" id="ARBA00022692"/>
    </source>
</evidence>
<accession>A0A3M0IC91</accession>
<gene>
    <name evidence="10" type="ORF">CTZ28_45385</name>
</gene>
<feature type="transmembrane region" description="Helical" evidence="8">
    <location>
        <begin position="330"/>
        <end position="353"/>
    </location>
</feature>
<evidence type="ECO:0000256" key="7">
    <source>
        <dbReference type="ARBA" id="ARBA00023251"/>
    </source>
</evidence>
<feature type="transmembrane region" description="Helical" evidence="8">
    <location>
        <begin position="475"/>
        <end position="497"/>
    </location>
</feature>
<evidence type="ECO:0000256" key="6">
    <source>
        <dbReference type="ARBA" id="ARBA00023136"/>
    </source>
</evidence>
<feature type="transmembrane region" description="Helical" evidence="8">
    <location>
        <begin position="47"/>
        <end position="64"/>
    </location>
</feature>
<evidence type="ECO:0000256" key="8">
    <source>
        <dbReference type="SAM" id="Phobius"/>
    </source>
</evidence>
<evidence type="ECO:0000256" key="2">
    <source>
        <dbReference type="ARBA" id="ARBA00022448"/>
    </source>
</evidence>
<dbReference type="OrthoDB" id="3218509at2"/>
<comment type="subcellular location">
    <subcellularLocation>
        <location evidence="1">Cell membrane</location>
        <topology evidence="1">Multi-pass membrane protein</topology>
    </subcellularLocation>
</comment>
<dbReference type="SUPFAM" id="SSF103473">
    <property type="entry name" value="MFS general substrate transporter"/>
    <property type="match status" value="1"/>
</dbReference>